<organism evidence="1 2">
    <name type="scientific">Novosphingobium album</name>
    <name type="common">ex Hu et al. 2023</name>
    <dbReference type="NCBI Taxonomy" id="2930093"/>
    <lineage>
        <taxon>Bacteria</taxon>
        <taxon>Pseudomonadati</taxon>
        <taxon>Pseudomonadota</taxon>
        <taxon>Alphaproteobacteria</taxon>
        <taxon>Sphingomonadales</taxon>
        <taxon>Sphingomonadaceae</taxon>
        <taxon>Novosphingobium</taxon>
    </lineage>
</organism>
<dbReference type="EMBL" id="JALHLE010000031">
    <property type="protein sequence ID" value="MCJ2180316.1"/>
    <property type="molecule type" value="Genomic_DNA"/>
</dbReference>
<reference evidence="1" key="1">
    <citation type="submission" date="2022-03" db="EMBL/GenBank/DDBJ databases">
        <title>Identification of a novel bacterium isolated from mangrove sediments.</title>
        <authorList>
            <person name="Pan X."/>
        </authorList>
    </citation>
    <scope>NUCLEOTIDE SEQUENCE</scope>
    <source>
        <strain evidence="1">B2580</strain>
    </source>
</reference>
<dbReference type="Proteomes" id="UP001162880">
    <property type="component" value="Unassembled WGS sequence"/>
</dbReference>
<evidence type="ECO:0000313" key="1">
    <source>
        <dbReference type="EMBL" id="MCJ2180316.1"/>
    </source>
</evidence>
<dbReference type="RefSeq" id="WP_243995748.1">
    <property type="nucleotide sequence ID" value="NZ_JALHLE010000031.1"/>
</dbReference>
<gene>
    <name evidence="1" type="ORF">MTR64_17220</name>
</gene>
<name>A0ABT0B619_9SPHN</name>
<keyword evidence="2" id="KW-1185">Reference proteome</keyword>
<proteinExistence type="predicted"/>
<comment type="caution">
    <text evidence="1">The sequence shown here is derived from an EMBL/GenBank/DDBJ whole genome shotgun (WGS) entry which is preliminary data.</text>
</comment>
<sequence length="138" mass="14456">MASPPRIAEWLNEVDNIALSSTVACPEAEAGYVRAMGKLMRMRPEGLGGASLTAKGEADVLRAVMAGAFETAALRLLPYDARVMTSTSGSGHHMATVRLSRQRRESTSSGSTFALALVSALALAAVDHYHELAGTLPG</sequence>
<evidence type="ECO:0000313" key="2">
    <source>
        <dbReference type="Proteomes" id="UP001162880"/>
    </source>
</evidence>
<accession>A0ABT0B619</accession>
<protein>
    <submittedName>
        <fullName evidence="1">Uncharacterized protein</fullName>
    </submittedName>
</protein>